<dbReference type="InterPro" id="IPR020568">
    <property type="entry name" value="Ribosomal_Su5_D2-typ_SF"/>
</dbReference>
<dbReference type="Gene3D" id="3.30.230.10">
    <property type="match status" value="2"/>
</dbReference>
<evidence type="ECO:0000259" key="9">
    <source>
        <dbReference type="SMART" id="SM00853"/>
    </source>
</evidence>
<feature type="transmembrane region" description="Helical" evidence="8">
    <location>
        <begin position="540"/>
        <end position="561"/>
    </location>
</feature>
<feature type="transmembrane region" description="Helical" evidence="8">
    <location>
        <begin position="417"/>
        <end position="440"/>
    </location>
</feature>
<evidence type="ECO:0000256" key="3">
    <source>
        <dbReference type="ARBA" id="ARBA00022692"/>
    </source>
</evidence>
<feature type="region of interest" description="Disordered" evidence="7">
    <location>
        <begin position="1290"/>
        <end position="1329"/>
    </location>
</feature>
<evidence type="ECO:0000256" key="5">
    <source>
        <dbReference type="ARBA" id="ARBA00022989"/>
    </source>
</evidence>
<feature type="transmembrane region" description="Helical" evidence="8">
    <location>
        <begin position="636"/>
        <end position="663"/>
    </location>
</feature>
<feature type="compositionally biased region" description="Polar residues" evidence="7">
    <location>
        <begin position="167"/>
        <end position="177"/>
    </location>
</feature>
<feature type="compositionally biased region" description="Basic and acidic residues" evidence="7">
    <location>
        <begin position="1090"/>
        <end position="1109"/>
    </location>
</feature>
<dbReference type="Pfam" id="PF00654">
    <property type="entry name" value="Voltage_CLC"/>
    <property type="match status" value="1"/>
</dbReference>
<evidence type="ECO:0000256" key="7">
    <source>
        <dbReference type="SAM" id="MobiDB-lite"/>
    </source>
</evidence>
<dbReference type="SUPFAM" id="SSF54211">
    <property type="entry name" value="Ribosomal protein S5 domain 2-like"/>
    <property type="match status" value="1"/>
</dbReference>
<dbReference type="Pfam" id="PF01119">
    <property type="entry name" value="DNA_mis_repair"/>
    <property type="match status" value="1"/>
</dbReference>
<dbReference type="InterPro" id="IPR014743">
    <property type="entry name" value="Cl-channel_core"/>
</dbReference>
<feature type="transmembrane region" description="Helical" evidence="8">
    <location>
        <begin position="368"/>
        <end position="386"/>
    </location>
</feature>
<evidence type="ECO:0000256" key="6">
    <source>
        <dbReference type="ARBA" id="ARBA00023136"/>
    </source>
</evidence>
<gene>
    <name evidence="11" type="ORF">FCC1311_028672</name>
</gene>
<keyword evidence="3 8" id="KW-0812">Transmembrane</keyword>
<dbReference type="FunFam" id="3.30.565.10:FF:000017">
    <property type="entry name" value="PMS1 homolog 1, mismatch repair system component"/>
    <property type="match status" value="1"/>
</dbReference>
<feature type="compositionally biased region" description="Acidic residues" evidence="7">
    <location>
        <begin position="1454"/>
        <end position="1500"/>
    </location>
</feature>
<feature type="region of interest" description="Disordered" evidence="7">
    <location>
        <begin position="1042"/>
        <end position="1131"/>
    </location>
</feature>
<dbReference type="SUPFAM" id="SSF81340">
    <property type="entry name" value="Clc chloride channel"/>
    <property type="match status" value="1"/>
</dbReference>
<evidence type="ECO:0000256" key="4">
    <source>
        <dbReference type="ARBA" id="ARBA00022763"/>
    </source>
</evidence>
<dbReference type="GO" id="GO:0006298">
    <property type="term" value="P:mismatch repair"/>
    <property type="evidence" value="ECO:0007669"/>
    <property type="project" value="InterPro"/>
</dbReference>
<evidence type="ECO:0000259" key="10">
    <source>
        <dbReference type="SMART" id="SM01340"/>
    </source>
</evidence>
<dbReference type="InParanoid" id="A0A2R5G6I2"/>
<feature type="compositionally biased region" description="Polar residues" evidence="7">
    <location>
        <begin position="1685"/>
        <end position="1694"/>
    </location>
</feature>
<dbReference type="InterPro" id="IPR014762">
    <property type="entry name" value="DNA_mismatch_repair_CS"/>
</dbReference>
<dbReference type="PANTHER" id="PTHR10073:SF52">
    <property type="entry name" value="MISMATCH REPAIR ENDONUCLEASE PMS2"/>
    <property type="match status" value="1"/>
</dbReference>
<dbReference type="Pfam" id="PF08676">
    <property type="entry name" value="MutL_C"/>
    <property type="match status" value="1"/>
</dbReference>
<reference evidence="11 12" key="1">
    <citation type="submission" date="2017-12" db="EMBL/GenBank/DDBJ databases">
        <title>Sequencing, de novo assembly and annotation of complete genome of a new Thraustochytrid species, strain FCC1311.</title>
        <authorList>
            <person name="Sedici K."/>
            <person name="Godart F."/>
            <person name="Aiese Cigliano R."/>
            <person name="Sanseverino W."/>
            <person name="Barakat M."/>
            <person name="Ortet P."/>
            <person name="Marechal E."/>
            <person name="Cagnac O."/>
            <person name="Amato A."/>
        </authorList>
    </citation>
    <scope>NUCLEOTIDE SEQUENCE [LARGE SCALE GENOMIC DNA]</scope>
</reference>
<feature type="region of interest" description="Disordered" evidence="7">
    <location>
        <begin position="710"/>
        <end position="803"/>
    </location>
</feature>
<keyword evidence="12" id="KW-1185">Reference proteome</keyword>
<dbReference type="PROSITE" id="PS00058">
    <property type="entry name" value="DNA_MISMATCH_REPAIR_1"/>
    <property type="match status" value="1"/>
</dbReference>
<feature type="transmembrane region" description="Helical" evidence="8">
    <location>
        <begin position="452"/>
        <end position="475"/>
    </location>
</feature>
<feature type="compositionally biased region" description="Acidic residues" evidence="7">
    <location>
        <begin position="1376"/>
        <end position="1399"/>
    </location>
</feature>
<feature type="transmembrane region" description="Helical" evidence="8">
    <location>
        <begin position="325"/>
        <end position="347"/>
    </location>
</feature>
<dbReference type="Pfam" id="PF13589">
    <property type="entry name" value="HATPase_c_3"/>
    <property type="match status" value="1"/>
</dbReference>
<dbReference type="GO" id="GO:0016020">
    <property type="term" value="C:membrane"/>
    <property type="evidence" value="ECO:0007669"/>
    <property type="project" value="UniProtKB-SubCell"/>
</dbReference>
<dbReference type="InterPro" id="IPR001807">
    <property type="entry name" value="ClC"/>
</dbReference>
<sequence length="2012" mass="215538">MSQIQRDAKANPGAVANLLEQAHKLTPVKATFQVDLRKTGHPCEVKLGGFVSSAAKESESHGGSKEEPERAAQFWYVNGRQESLGHASRLLHEAYQRQNAAFVKDAREPTYFLSLDIPEDRKDDIINSEEGQIALSKQIEKHLETHWAAAQDSHPQSVETKDAHALSQAQPLDTSPRQMMDNEEVRLSPASDTSIVSQTLPSTDTSGVLVRSIDDTHMVIVDAGNHHEDRAKGTSSRSEGPAEAGADESNAPKERPLDNLFPKYAGEASFWKHVGLCLIIGAVMGLIAYAYLTAIEKVQAAVFGEDVIVPSITEAEAVGLGTGKWFWLAFTSGMGLVVGLLRLGVNFPAETSGFFAEVKAQHVDPKEAAKVVLVSFLSLCGGVSLGPEAAMGSLGGGLGQAWSEYRGLSSEMTQQNVVNGMAGAMGGLFPSPIISVVAMLEVGRMETMHLQYMRAVCMMTVAASTSFAVFFALARKTYLPLNPLELSHQFEAGDQFRGAIIGIVAGVVGFVHVIFLAGIPKLCFGLLETKVIRNPRTANVILPVLGGTLVGLLAIAAPLTIGSGSTQTAGLSKLAAVHLIDPETLFVSAILKSLAFGVSNASGFIGGAIFPLIFIGSSVGLGFARVIDDQDILPLLLADTCFTAAVPAAVAPVPLTFLLMIAFSFNLGPSQATQIFMACITAHLTSCGIAHLAVMVGGTANRGEHAANASDDLAGAEDGKASEVAGESESGRDVSSRADVHLKSKDIVDDSAAVPPPAASASNDHNETNKKSKPQEDGDADDIEESNGQEDVDESELPGRQIGSLDATVVRRMCSGQVVTNLATAVKELVENALDAGATRIEVALWKQGLAKFSVSDNGSGVSRDNLEKMMQKHWTSKISSFDDLAGVRSFGFRGEALSSLCDLCPEGGIEVFTRTENDIAGLRATFRRDGTLLDESPQQRTVGTQITISELFSTLPVRRREFQRTIKTQFSRMLLLLQAYAVMCSGVRISCTHHTSATNKKIMLQTTGAKTIKASITSLFGVSLANSLEPIDMQLQSEDALRTAAGKQPRTTDSRTGKRPKSRPFAQAGFDPDAVGAEDDDSDGDGDGDNVKERATGKRIAIDAKGENDNDDDDDDNDKNDMGNGASSTQIKLQGFVSKVGGGIGLGSSDRQFWYINGRPVDFSKGSRIINSVYRQHEMKHKPAIFLNWIVPPGSYDINVTPDKREVFLVGEEVLLAQLKTQFEDLWKRDDNIMTQSQTVRDLWNTSSASTSAAAAAAAFGGNLASGLGTPAKQKMSSQAFALEVTESKLPAAPPPTPASTGGLSIRAGAGSAQRGGETSGHRSGDISDEEEMLVSASQMDALPVRDRNVDASTSVTLGHRGEKGDDNSASAAAADDDDADDDADDDDDAVGEGDVDNDNAGNKSHKKRTSVASGGPESQQHSTGSLGSLDRELFGNSTSRNRIERIRALVGDDQDEDDNEAAIDGDQGEDNESGGGGGDDDDGDDKSEQNDANDEAMDGSEANVRERAGAQAQARKRGVRSIPRAKDKCAVTRAVGHERSGHDEDALGVESDTEESPHIPQGRKRVRTPQATPPPGSPSSPGKKAKRTSSSPRVDRSMPPPRSRPRKRVTAASPQQHLEDGTLLDLTHGDDNVIELPNLKRFRTDYVAMRTSSMTRIAAQLQDEAKMAPFLRGIDVEPADGASSRTGESDNASILEKRSADIETSTQGSLSSGRRRAVPGLDDDVGVDEEFEASRATASATNATVATAGAAASRSGKQGQEVRGSERVFGKRDFAKVEVIGQFNKGFIIGRCNRDLFIFDQHACDEKYLFETLQITTKIQHQPLMRPFPVELSATDAQVVRDNLDIFEYNGFRFAPEAIALDAATGESSDNANTDGDDDVVTPATQRLRLVGIPHSLKTEFGPEDVRELASVLRENPPPPKDMRDQLKYVPPQLPRTRAMFASRACRRAIMIGTDLDRTKMYKVLRNMPQLKQPWNCPHGRPTMRYMSDLGELYANRDAQPANTYTSFSH</sequence>
<dbReference type="GO" id="GO:0140664">
    <property type="term" value="F:ATP-dependent DNA damage sensor activity"/>
    <property type="evidence" value="ECO:0007669"/>
    <property type="project" value="InterPro"/>
</dbReference>
<dbReference type="GO" id="GO:0030983">
    <property type="term" value="F:mismatched DNA binding"/>
    <property type="evidence" value="ECO:0007669"/>
    <property type="project" value="InterPro"/>
</dbReference>
<dbReference type="InterPro" id="IPR014790">
    <property type="entry name" value="MutL_C"/>
</dbReference>
<evidence type="ECO:0000256" key="2">
    <source>
        <dbReference type="ARBA" id="ARBA00006082"/>
    </source>
</evidence>
<dbReference type="InterPro" id="IPR013507">
    <property type="entry name" value="DNA_mismatch_S5_2-like"/>
</dbReference>
<dbReference type="CDD" id="cd03484">
    <property type="entry name" value="MutL_Trans_hPMS_2_like"/>
    <property type="match status" value="1"/>
</dbReference>
<feature type="region of interest" description="Disordered" evidence="7">
    <location>
        <begin position="1355"/>
        <end position="1626"/>
    </location>
</feature>
<dbReference type="EMBL" id="BEYU01000022">
    <property type="protein sequence ID" value="GBG26646.1"/>
    <property type="molecule type" value="Genomic_DNA"/>
</dbReference>
<feature type="compositionally biased region" description="Acidic residues" evidence="7">
    <location>
        <begin position="777"/>
        <end position="796"/>
    </location>
</feature>
<dbReference type="InterPro" id="IPR014721">
    <property type="entry name" value="Ribsml_uS5_D2-typ_fold_subgr"/>
</dbReference>
<name>A0A2R5G6I2_9STRA</name>
<feature type="compositionally biased region" description="Basic and acidic residues" evidence="7">
    <location>
        <begin position="1526"/>
        <end position="1547"/>
    </location>
</feature>
<dbReference type="InterPro" id="IPR002099">
    <property type="entry name" value="MutL/Mlh/PMS"/>
</dbReference>
<feature type="region of interest" description="Disordered" evidence="7">
    <location>
        <begin position="224"/>
        <end position="255"/>
    </location>
</feature>
<evidence type="ECO:0000313" key="12">
    <source>
        <dbReference type="Proteomes" id="UP000241890"/>
    </source>
</evidence>
<feature type="transmembrane region" description="Helical" evidence="8">
    <location>
        <begin position="270"/>
        <end position="292"/>
    </location>
</feature>
<accession>A0A2R5G6I2</accession>
<dbReference type="GO" id="GO:0005524">
    <property type="term" value="F:ATP binding"/>
    <property type="evidence" value="ECO:0007669"/>
    <property type="project" value="InterPro"/>
</dbReference>
<comment type="subcellular location">
    <subcellularLocation>
        <location evidence="1">Membrane</location>
        <topology evidence="1">Multi-pass membrane protein</topology>
    </subcellularLocation>
</comment>
<dbReference type="NCBIfam" id="TIGR00585">
    <property type="entry name" value="mutl"/>
    <property type="match status" value="1"/>
</dbReference>
<dbReference type="SMART" id="SM01340">
    <property type="entry name" value="DNA_mis_repair"/>
    <property type="match status" value="1"/>
</dbReference>
<keyword evidence="6 8" id="KW-0472">Membrane</keyword>
<dbReference type="SMART" id="SM00853">
    <property type="entry name" value="MutL_C"/>
    <property type="match status" value="1"/>
</dbReference>
<dbReference type="OrthoDB" id="10254304at2759"/>
<dbReference type="GO" id="GO:0016887">
    <property type="term" value="F:ATP hydrolysis activity"/>
    <property type="evidence" value="ECO:0007669"/>
    <property type="project" value="InterPro"/>
</dbReference>
<feature type="domain" description="DNA mismatch repair protein S5" evidence="10">
    <location>
        <begin position="1017"/>
        <end position="1229"/>
    </location>
</feature>
<feature type="compositionally biased region" description="Basic and acidic residues" evidence="7">
    <location>
        <begin position="729"/>
        <end position="748"/>
    </location>
</feature>
<dbReference type="FunCoup" id="A0A2R5G6I2">
    <property type="interactions" value="376"/>
</dbReference>
<feature type="domain" description="MutL C-terminal dimerisation" evidence="9">
    <location>
        <begin position="1781"/>
        <end position="1958"/>
    </location>
</feature>
<dbReference type="PANTHER" id="PTHR10073">
    <property type="entry name" value="DNA MISMATCH REPAIR PROTEIN MLH, PMS, MUTL"/>
    <property type="match status" value="1"/>
</dbReference>
<comment type="caution">
    <text evidence="11">The sequence shown here is derived from an EMBL/GenBank/DDBJ whole genome shotgun (WGS) entry which is preliminary data.</text>
</comment>
<dbReference type="GO" id="GO:0015108">
    <property type="term" value="F:chloride transmembrane transporter activity"/>
    <property type="evidence" value="ECO:0007669"/>
    <property type="project" value="InterPro"/>
</dbReference>
<evidence type="ECO:0000313" key="11">
    <source>
        <dbReference type="EMBL" id="GBG26646.1"/>
    </source>
</evidence>
<keyword evidence="4" id="KW-0227">DNA damage</keyword>
<dbReference type="Gene3D" id="3.30.1540.20">
    <property type="entry name" value="MutL, C-terminal domain, dimerisation subdomain"/>
    <property type="match status" value="1"/>
</dbReference>
<feature type="compositionally biased region" description="Basic and acidic residues" evidence="7">
    <location>
        <begin position="764"/>
        <end position="776"/>
    </location>
</feature>
<feature type="compositionally biased region" description="Acidic residues" evidence="7">
    <location>
        <begin position="1077"/>
        <end position="1089"/>
    </location>
</feature>
<feature type="region of interest" description="Disordered" evidence="7">
    <location>
        <begin position="1679"/>
        <end position="1725"/>
    </location>
</feature>
<feature type="compositionally biased region" description="Polar residues" evidence="7">
    <location>
        <begin position="1412"/>
        <end position="1428"/>
    </location>
</feature>
<feature type="transmembrane region" description="Helical" evidence="8">
    <location>
        <begin position="675"/>
        <end position="696"/>
    </location>
</feature>
<comment type="similarity">
    <text evidence="2">Belongs to the DNA mismatch repair MutL/HexB family.</text>
</comment>
<protein>
    <submittedName>
        <fullName evidence="11">DNA mismatch repair protein PMS1</fullName>
    </submittedName>
</protein>
<dbReference type="Gene3D" id="3.30.565.10">
    <property type="entry name" value="Histidine kinase-like ATPase, C-terminal domain"/>
    <property type="match status" value="1"/>
</dbReference>
<feature type="compositionally biased region" description="Acidic residues" evidence="7">
    <location>
        <begin position="1110"/>
        <end position="1119"/>
    </location>
</feature>
<evidence type="ECO:0000256" key="1">
    <source>
        <dbReference type="ARBA" id="ARBA00004141"/>
    </source>
</evidence>
<dbReference type="InterPro" id="IPR042121">
    <property type="entry name" value="MutL_C_regsub"/>
</dbReference>
<evidence type="ECO:0000256" key="8">
    <source>
        <dbReference type="SAM" id="Phobius"/>
    </source>
</evidence>
<feature type="region of interest" description="Disordered" evidence="7">
    <location>
        <begin position="148"/>
        <end position="179"/>
    </location>
</feature>
<dbReference type="SUPFAM" id="SSF118116">
    <property type="entry name" value="DNA mismatch repair protein MutL"/>
    <property type="match status" value="2"/>
</dbReference>
<feature type="compositionally biased region" description="Polar residues" evidence="7">
    <location>
        <begin position="1704"/>
        <end position="1714"/>
    </location>
</feature>
<organism evidence="11 12">
    <name type="scientific">Hondaea fermentalgiana</name>
    <dbReference type="NCBI Taxonomy" id="2315210"/>
    <lineage>
        <taxon>Eukaryota</taxon>
        <taxon>Sar</taxon>
        <taxon>Stramenopiles</taxon>
        <taxon>Bigyra</taxon>
        <taxon>Labyrinthulomycetes</taxon>
        <taxon>Thraustochytrida</taxon>
        <taxon>Thraustochytriidae</taxon>
        <taxon>Hondaea</taxon>
    </lineage>
</organism>
<dbReference type="GO" id="GO:0032389">
    <property type="term" value="C:MutLalpha complex"/>
    <property type="evidence" value="ECO:0007669"/>
    <property type="project" value="TreeGrafter"/>
</dbReference>
<dbReference type="InterPro" id="IPR036890">
    <property type="entry name" value="HATPase_C_sf"/>
</dbReference>
<dbReference type="Proteomes" id="UP000241890">
    <property type="component" value="Unassembled WGS sequence"/>
</dbReference>
<feature type="transmembrane region" description="Helical" evidence="8">
    <location>
        <begin position="495"/>
        <end position="519"/>
    </location>
</feature>
<dbReference type="SUPFAM" id="SSF55874">
    <property type="entry name" value="ATPase domain of HSP90 chaperone/DNA topoisomerase II/histidine kinase"/>
    <property type="match status" value="1"/>
</dbReference>
<dbReference type="InterPro" id="IPR042120">
    <property type="entry name" value="MutL_C_dimsub"/>
</dbReference>
<proteinExistence type="inferred from homology"/>
<feature type="transmembrane region" description="Helical" evidence="8">
    <location>
        <begin position="601"/>
        <end position="624"/>
    </location>
</feature>
<dbReference type="Gene3D" id="1.10.3080.10">
    <property type="entry name" value="Clc chloride channel"/>
    <property type="match status" value="1"/>
</dbReference>
<dbReference type="CDD" id="cd16926">
    <property type="entry name" value="HATPase_MutL-MLH-PMS-like"/>
    <property type="match status" value="1"/>
</dbReference>
<dbReference type="Gene3D" id="3.30.1370.100">
    <property type="entry name" value="MutL, C-terminal domain, regulatory subdomain"/>
    <property type="match status" value="1"/>
</dbReference>
<keyword evidence="5 8" id="KW-1133">Transmembrane helix</keyword>
<dbReference type="InterPro" id="IPR037198">
    <property type="entry name" value="MutL_C_sf"/>
</dbReference>
<dbReference type="InterPro" id="IPR038973">
    <property type="entry name" value="MutL/Mlh/Pms-like"/>
</dbReference>
<dbReference type="CDD" id="cd00400">
    <property type="entry name" value="Voltage_gated_ClC"/>
    <property type="match status" value="1"/>
</dbReference>